<dbReference type="InterPro" id="IPR002513">
    <property type="entry name" value="Tn3_Tnp_DDE_dom"/>
</dbReference>
<dbReference type="Proteomes" id="UP000295132">
    <property type="component" value="Unassembled WGS sequence"/>
</dbReference>
<dbReference type="Pfam" id="PF13700">
    <property type="entry name" value="DUF4158"/>
    <property type="match status" value="1"/>
</dbReference>
<sequence length="987" mass="114346">MARQELLTEAQRKEFYDVPEYVSDRDAIRYYTLSDEELNIIYKQRGAANRLGFAIQIAYLSFPGRSLTPGEKIPEYLVRIIANQLGIVPSAIYNYAQGRDVTRREHLSKIRKEFHFRTFTIREYRELAQWLLPTAMGTDKGYLLVKALIMEMRKRKIILPAIYAVEHLAWSVRERAQRRTFKQLVQGLSPHQEWQLDKLLLVSQSGKQSDLSWLRQPPGVVSIKNFHELMDRLEYIQKLALPLDNGREIHQNRLLQMAREGSRYSAQHLSRFHTLKRHATLMAFLIHIYAFLTDQGLHMGEKLIGRIFNRGEKVHKENFQKDGKAINEKVRLYAKVGKALIEAKEANLDPFESLQSIIPWEQFIQTVEQAETLSRPVEFDFLDLLDNHYGQLRKFAPRLLRTYTFKASHASQSLFQAIELLREANRSKKRKIPEIAPTSFIKQKWTKHVFKEDGIDRHYYEFSVLSELCNHLRSGDMWVTGSKQYKDFEEYLLPPSKWNAVKQTDGIPLTIPTKVDQYLQERMEQMEEQIKQVSYLVETQQLRDATVYANKIQVKSLAKVVPDEVKDITRLIYDVLPRIKLTELLIEVDRWTEFSKYFVHLHTGAQPKEKSVLFAAIMADGINLGLTKMADACPNISYAQLAWISDWYIRDDSYNKALGAIANFHNKQPYSSYWGDGSTSSSDGQYFRAGGTSSPLAQVNAKYGRDPGVSFYSHISDQYDPFYVQVISSSEEAPHIIDGLLYHETDLQIEEHYTDAAGFVDHVFAMCHMLGFRFSPRIKTVKNNNLYTFNRSLQTPLNFMIGGTIQVKKIKEHWDDLLRLTSSVRIGTVTASLILKKLASYPRQNGLSVALREMGRIERSLYTLKWIQSPEHRRRVQIGLNKGEAKHALARAVFFNQLGEVRDRSYEDQLHRASGLQLIVSAIVSWNTVYIERAIEMLRSKGMEIPEAYLQHISPLGWEHITLTGDYVWNLKQDGTVNQLRPLRVKK</sequence>
<dbReference type="InterPro" id="IPR047653">
    <property type="entry name" value="Tn3-like_transpos"/>
</dbReference>
<feature type="domain" description="DUF4158" evidence="6">
    <location>
        <begin position="6"/>
        <end position="172"/>
    </location>
</feature>
<name>A0A4R5VLP8_9BACI</name>
<reference evidence="7 8" key="1">
    <citation type="submission" date="2019-03" db="EMBL/GenBank/DDBJ databases">
        <title>Bacillus niacini sp. nov. a Nicotinate-Metabolizing Mesophile Isolated from Soil.</title>
        <authorList>
            <person name="Zhang G."/>
        </authorList>
    </citation>
    <scope>NUCLEOTIDE SEQUENCE [LARGE SCALE GENOMIC DNA]</scope>
    <source>
        <strain evidence="7 8">WN066</strain>
    </source>
</reference>
<gene>
    <name evidence="7" type="ORF">E2K98_24395</name>
</gene>
<dbReference type="GO" id="GO:0006313">
    <property type="term" value="P:DNA transposition"/>
    <property type="evidence" value="ECO:0007669"/>
    <property type="project" value="InterPro"/>
</dbReference>
<evidence type="ECO:0000256" key="1">
    <source>
        <dbReference type="ARBA" id="ARBA00009402"/>
    </source>
</evidence>
<dbReference type="GO" id="GO:0004803">
    <property type="term" value="F:transposase activity"/>
    <property type="evidence" value="ECO:0007669"/>
    <property type="project" value="InterPro"/>
</dbReference>
<feature type="domain" description="Tn3 transposase DDE" evidence="5">
    <location>
        <begin position="583"/>
        <end position="967"/>
    </location>
</feature>
<comment type="similarity">
    <text evidence="1">Belongs to the transposase 7 family.</text>
</comment>
<protein>
    <submittedName>
        <fullName evidence="7">Tn3 family transposase</fullName>
    </submittedName>
</protein>
<dbReference type="AlphaFoldDB" id="A0A4R5VLP8"/>
<evidence type="ECO:0000313" key="8">
    <source>
        <dbReference type="Proteomes" id="UP000295132"/>
    </source>
</evidence>
<evidence type="ECO:0000313" key="7">
    <source>
        <dbReference type="EMBL" id="TDK58213.1"/>
    </source>
</evidence>
<dbReference type="GO" id="GO:0003677">
    <property type="term" value="F:DNA binding"/>
    <property type="evidence" value="ECO:0007669"/>
    <property type="project" value="UniProtKB-KW"/>
</dbReference>
<evidence type="ECO:0000259" key="6">
    <source>
        <dbReference type="Pfam" id="PF13700"/>
    </source>
</evidence>
<dbReference type="RefSeq" id="WP_133338808.1">
    <property type="nucleotide sequence ID" value="NZ_SMYO01000016.1"/>
</dbReference>
<dbReference type="Pfam" id="PF01526">
    <property type="entry name" value="DDE_Tnp_Tn3"/>
    <property type="match status" value="1"/>
</dbReference>
<keyword evidence="3" id="KW-0238">DNA-binding</keyword>
<dbReference type="EMBL" id="SMYO01000016">
    <property type="protein sequence ID" value="TDK58213.1"/>
    <property type="molecule type" value="Genomic_DNA"/>
</dbReference>
<dbReference type="NCBIfam" id="NF033527">
    <property type="entry name" value="transpos_Tn3"/>
    <property type="match status" value="1"/>
</dbReference>
<evidence type="ECO:0000256" key="2">
    <source>
        <dbReference type="ARBA" id="ARBA00022578"/>
    </source>
</evidence>
<dbReference type="InterPro" id="IPR025296">
    <property type="entry name" value="DUF4158"/>
</dbReference>
<proteinExistence type="inferred from homology"/>
<comment type="caution">
    <text evidence="7">The sequence shown here is derived from an EMBL/GenBank/DDBJ whole genome shotgun (WGS) entry which is preliminary data.</text>
</comment>
<keyword evidence="2" id="KW-0815">Transposition</keyword>
<evidence type="ECO:0000256" key="4">
    <source>
        <dbReference type="ARBA" id="ARBA00023172"/>
    </source>
</evidence>
<accession>A0A4R5VLP8</accession>
<evidence type="ECO:0000259" key="5">
    <source>
        <dbReference type="Pfam" id="PF01526"/>
    </source>
</evidence>
<evidence type="ECO:0000256" key="3">
    <source>
        <dbReference type="ARBA" id="ARBA00023125"/>
    </source>
</evidence>
<organism evidence="7 8">
    <name type="scientific">Bacillus salipaludis</name>
    <dbReference type="NCBI Taxonomy" id="2547811"/>
    <lineage>
        <taxon>Bacteria</taxon>
        <taxon>Bacillati</taxon>
        <taxon>Bacillota</taxon>
        <taxon>Bacilli</taxon>
        <taxon>Bacillales</taxon>
        <taxon>Bacillaceae</taxon>
        <taxon>Bacillus</taxon>
    </lineage>
</organism>
<keyword evidence="4" id="KW-0233">DNA recombination</keyword>